<gene>
    <name evidence="3" type="ORF">FLAG1_08478</name>
</gene>
<organism evidence="3 4">
    <name type="scientific">Fusarium langsethiae</name>
    <dbReference type="NCBI Taxonomy" id="179993"/>
    <lineage>
        <taxon>Eukaryota</taxon>
        <taxon>Fungi</taxon>
        <taxon>Dikarya</taxon>
        <taxon>Ascomycota</taxon>
        <taxon>Pezizomycotina</taxon>
        <taxon>Sordariomycetes</taxon>
        <taxon>Hypocreomycetidae</taxon>
        <taxon>Hypocreales</taxon>
        <taxon>Nectriaceae</taxon>
        <taxon>Fusarium</taxon>
    </lineage>
</organism>
<keyword evidence="2" id="KW-0732">Signal</keyword>
<dbReference type="AlphaFoldDB" id="A0A0M9ES42"/>
<name>A0A0M9ES42_FUSLA</name>
<protein>
    <submittedName>
        <fullName evidence="3">Uncharacterized protein</fullName>
    </submittedName>
</protein>
<reference evidence="3 4" key="1">
    <citation type="submission" date="2015-04" db="EMBL/GenBank/DDBJ databases">
        <title>The draft genome sequence of Fusarium langsethiae, a T-2/HT-2 mycotoxin producer.</title>
        <authorList>
            <person name="Lysoe E."/>
            <person name="Divon H.H."/>
            <person name="Terzi V."/>
            <person name="Orru L."/>
            <person name="Lamontanara A."/>
            <person name="Kolseth A.-K."/>
            <person name="Frandsen R.J."/>
            <person name="Nielsen K."/>
            <person name="Thrane U."/>
        </authorList>
    </citation>
    <scope>NUCLEOTIDE SEQUENCE [LARGE SCALE GENOMIC DNA]</scope>
    <source>
        <strain evidence="3 4">Fl201059</strain>
    </source>
</reference>
<feature type="chain" id="PRO_5005835083" evidence="2">
    <location>
        <begin position="24"/>
        <end position="182"/>
    </location>
</feature>
<keyword evidence="4" id="KW-1185">Reference proteome</keyword>
<accession>A0A0M9ES42</accession>
<feature type="region of interest" description="Disordered" evidence="1">
    <location>
        <begin position="107"/>
        <end position="134"/>
    </location>
</feature>
<dbReference type="OrthoDB" id="5089079at2759"/>
<dbReference type="Proteomes" id="UP000037904">
    <property type="component" value="Unassembled WGS sequence"/>
</dbReference>
<feature type="signal peptide" evidence="2">
    <location>
        <begin position="1"/>
        <end position="23"/>
    </location>
</feature>
<evidence type="ECO:0000256" key="2">
    <source>
        <dbReference type="SAM" id="SignalP"/>
    </source>
</evidence>
<sequence>MHPTAVLILFVFGMVSCIRGSSAQTTVFILDDGGNFNCPGVLQNDNGNDKEAYCCVGGELDLSTCQGWPICTGSSWKPKPITCATTVPVSATDYNAQIRSARSKYLEDEMPSATGDSMSSATTDKSGSQQAATASATGAASSAASSTSAAAESAATGNGASVMMPSLTGGLIGGLMMLWNAL</sequence>
<dbReference type="EMBL" id="JXCE01000254">
    <property type="protein sequence ID" value="KPA38693.1"/>
    <property type="molecule type" value="Genomic_DNA"/>
</dbReference>
<evidence type="ECO:0000313" key="4">
    <source>
        <dbReference type="Proteomes" id="UP000037904"/>
    </source>
</evidence>
<comment type="caution">
    <text evidence="3">The sequence shown here is derived from an EMBL/GenBank/DDBJ whole genome shotgun (WGS) entry which is preliminary data.</text>
</comment>
<evidence type="ECO:0000256" key="1">
    <source>
        <dbReference type="SAM" id="MobiDB-lite"/>
    </source>
</evidence>
<evidence type="ECO:0000313" key="3">
    <source>
        <dbReference type="EMBL" id="KPA38693.1"/>
    </source>
</evidence>
<proteinExistence type="predicted"/>
<feature type="compositionally biased region" description="Polar residues" evidence="1">
    <location>
        <begin position="114"/>
        <end position="125"/>
    </location>
</feature>